<gene>
    <name evidence="1" type="ORF">J1N35_021365</name>
</gene>
<dbReference type="Gene3D" id="2.60.40.10">
    <property type="entry name" value="Immunoglobulins"/>
    <property type="match status" value="1"/>
</dbReference>
<organism evidence="1 2">
    <name type="scientific">Gossypium stocksii</name>
    <dbReference type="NCBI Taxonomy" id="47602"/>
    <lineage>
        <taxon>Eukaryota</taxon>
        <taxon>Viridiplantae</taxon>
        <taxon>Streptophyta</taxon>
        <taxon>Embryophyta</taxon>
        <taxon>Tracheophyta</taxon>
        <taxon>Spermatophyta</taxon>
        <taxon>Magnoliopsida</taxon>
        <taxon>eudicotyledons</taxon>
        <taxon>Gunneridae</taxon>
        <taxon>Pentapetalae</taxon>
        <taxon>rosids</taxon>
        <taxon>malvids</taxon>
        <taxon>Malvales</taxon>
        <taxon>Malvaceae</taxon>
        <taxon>Malvoideae</taxon>
        <taxon>Gossypium</taxon>
    </lineage>
</organism>
<dbReference type="SUPFAM" id="SSF49452">
    <property type="entry name" value="Starch-binding domain-like"/>
    <property type="match status" value="1"/>
</dbReference>
<evidence type="ECO:0000313" key="2">
    <source>
        <dbReference type="Proteomes" id="UP000828251"/>
    </source>
</evidence>
<name>A0A9D3VGL2_9ROSI</name>
<evidence type="ECO:0008006" key="3">
    <source>
        <dbReference type="Google" id="ProtNLM"/>
    </source>
</evidence>
<protein>
    <recommendedName>
        <fullName evidence="3">CBM20 domain-containing protein</fullName>
    </recommendedName>
</protein>
<dbReference type="AlphaFoldDB" id="A0A9D3VGL2"/>
<dbReference type="Proteomes" id="UP000828251">
    <property type="component" value="Unassembled WGS sequence"/>
</dbReference>
<dbReference type="EMBL" id="JAIQCV010000007">
    <property type="protein sequence ID" value="KAH1081604.1"/>
    <property type="molecule type" value="Genomic_DNA"/>
</dbReference>
<accession>A0A9D3VGL2</accession>
<dbReference type="OrthoDB" id="550577at2759"/>
<comment type="caution">
    <text evidence="1">The sequence shown here is derived from an EMBL/GenBank/DDBJ whole genome shotgun (WGS) entry which is preliminary data.</text>
</comment>
<evidence type="ECO:0000313" key="1">
    <source>
        <dbReference type="EMBL" id="KAH1081604.1"/>
    </source>
</evidence>
<keyword evidence="2" id="KW-1185">Reference proteome</keyword>
<dbReference type="InterPro" id="IPR013783">
    <property type="entry name" value="Ig-like_fold"/>
</dbReference>
<dbReference type="InterPro" id="IPR013784">
    <property type="entry name" value="Carb-bd-like_fold"/>
</dbReference>
<proteinExistence type="predicted"/>
<dbReference type="GO" id="GO:0030246">
    <property type="term" value="F:carbohydrate binding"/>
    <property type="evidence" value="ECO:0007669"/>
    <property type="project" value="InterPro"/>
</dbReference>
<reference evidence="1 2" key="1">
    <citation type="journal article" date="2021" name="Plant Biotechnol. J.">
        <title>Multi-omics assisted identification of the key and species-specific regulatory components of drought-tolerant mechanisms in Gossypium stocksii.</title>
        <authorList>
            <person name="Yu D."/>
            <person name="Ke L."/>
            <person name="Zhang D."/>
            <person name="Wu Y."/>
            <person name="Sun Y."/>
            <person name="Mei J."/>
            <person name="Sun J."/>
            <person name="Sun Y."/>
        </authorList>
    </citation>
    <scope>NUCLEOTIDE SEQUENCE [LARGE SCALE GENOMIC DNA]</scope>
    <source>
        <strain evidence="2">cv. E1</strain>
        <tissue evidence="1">Leaf</tissue>
    </source>
</reference>
<sequence>MVGDHAMLGSWDPESSIPLTWSKGHVWPVELNLTTPKEELVSGMNFVSDINSITSLGKEQLQALSKELAIGNGAPSLEKPLAVVAENPSYPTKDSWQIKILKIPK</sequence>